<keyword evidence="2" id="KW-1185">Reference proteome</keyword>
<dbReference type="Proteomes" id="UP001190926">
    <property type="component" value="Unassembled WGS sequence"/>
</dbReference>
<organism evidence="1 2">
    <name type="scientific">Perilla frutescens var. hirtella</name>
    <name type="common">Perilla citriodora</name>
    <name type="synonym">Perilla setoyensis</name>
    <dbReference type="NCBI Taxonomy" id="608512"/>
    <lineage>
        <taxon>Eukaryota</taxon>
        <taxon>Viridiplantae</taxon>
        <taxon>Streptophyta</taxon>
        <taxon>Embryophyta</taxon>
        <taxon>Tracheophyta</taxon>
        <taxon>Spermatophyta</taxon>
        <taxon>Magnoliopsida</taxon>
        <taxon>eudicotyledons</taxon>
        <taxon>Gunneridae</taxon>
        <taxon>Pentapetalae</taxon>
        <taxon>asterids</taxon>
        <taxon>lamiids</taxon>
        <taxon>Lamiales</taxon>
        <taxon>Lamiaceae</taxon>
        <taxon>Nepetoideae</taxon>
        <taxon>Elsholtzieae</taxon>
        <taxon>Perilla</taxon>
    </lineage>
</organism>
<dbReference type="AlphaFoldDB" id="A0AAD4P260"/>
<dbReference type="EMBL" id="SDAM02000556">
    <property type="protein sequence ID" value="KAH6823854.1"/>
    <property type="molecule type" value="Genomic_DNA"/>
</dbReference>
<reference evidence="1 2" key="1">
    <citation type="journal article" date="2021" name="Nat. Commun.">
        <title>Incipient diploidization of the medicinal plant Perilla within 10,000 years.</title>
        <authorList>
            <person name="Zhang Y."/>
            <person name="Shen Q."/>
            <person name="Leng L."/>
            <person name="Zhang D."/>
            <person name="Chen S."/>
            <person name="Shi Y."/>
            <person name="Ning Z."/>
            <person name="Chen S."/>
        </authorList>
    </citation>
    <scope>NUCLEOTIDE SEQUENCE [LARGE SCALE GENOMIC DNA]</scope>
    <source>
        <strain evidence="2">cv. PC099</strain>
    </source>
</reference>
<evidence type="ECO:0000313" key="2">
    <source>
        <dbReference type="Proteomes" id="UP001190926"/>
    </source>
</evidence>
<sequence length="141" mass="15854">MSGTEPLSQDSSFYTGCWTRAVEKIILQKLRLARWSGDWESGGNTTANYDLISRPAVQYDALRNTIEASEMTWRTIAGEDPHYLIYKEGPKTEWGLMRSVFAPIVSSTWSGFGQAYSITSDVVDQPSRSADSLLDSRLEEF</sequence>
<proteinExistence type="predicted"/>
<gene>
    <name evidence="1" type="ORF">C2S53_013109</name>
</gene>
<evidence type="ECO:0000313" key="1">
    <source>
        <dbReference type="EMBL" id="KAH6823854.1"/>
    </source>
</evidence>
<name>A0AAD4P260_PERFH</name>
<protein>
    <submittedName>
        <fullName evidence="1">Uncharacterized protein</fullName>
    </submittedName>
</protein>
<accession>A0AAD4P260</accession>
<comment type="caution">
    <text evidence="1">The sequence shown here is derived from an EMBL/GenBank/DDBJ whole genome shotgun (WGS) entry which is preliminary data.</text>
</comment>